<accession>B9IQS2</accession>
<sequence>MTYIDEGKACAMKTWKYKAVDASGNLEILMEMKAVKNRDEELARQIQVLKQKLEEVGQLARGRGLGGSFHFRHGHATEDGNGKPAWSLQNQVEK</sequence>
<dbReference type="GO" id="GO:0005739">
    <property type="term" value="C:mitochondrion"/>
    <property type="evidence" value="ECO:0000318"/>
    <property type="project" value="GO_Central"/>
</dbReference>
<evidence type="ECO:0000313" key="3">
    <source>
        <dbReference type="Proteomes" id="UP000006729"/>
    </source>
</evidence>
<reference evidence="2 3" key="1">
    <citation type="journal article" date="2006" name="Science">
        <title>The genome of black cottonwood, Populus trichocarpa (Torr. &amp; Gray).</title>
        <authorList>
            <person name="Tuskan G.A."/>
            <person name="Difazio S."/>
            <person name="Jansson S."/>
            <person name="Bohlmann J."/>
            <person name="Grigoriev I."/>
            <person name="Hellsten U."/>
            <person name="Putnam N."/>
            <person name="Ralph S."/>
            <person name="Rombauts S."/>
            <person name="Salamov A."/>
            <person name="Schein J."/>
            <person name="Sterck L."/>
            <person name="Aerts A."/>
            <person name="Bhalerao R.R."/>
            <person name="Bhalerao R.P."/>
            <person name="Blaudez D."/>
            <person name="Boerjan W."/>
            <person name="Brun A."/>
            <person name="Brunner A."/>
            <person name="Busov V."/>
            <person name="Campbell M."/>
            <person name="Carlson J."/>
            <person name="Chalot M."/>
            <person name="Chapman J."/>
            <person name="Chen G.L."/>
            <person name="Cooper D."/>
            <person name="Coutinho P.M."/>
            <person name="Couturier J."/>
            <person name="Covert S."/>
            <person name="Cronk Q."/>
            <person name="Cunningham R."/>
            <person name="Davis J."/>
            <person name="Degroeve S."/>
            <person name="Dejardin A."/>
            <person name="Depamphilis C."/>
            <person name="Detter J."/>
            <person name="Dirks B."/>
            <person name="Dubchak I."/>
            <person name="Duplessis S."/>
            <person name="Ehlting J."/>
            <person name="Ellis B."/>
            <person name="Gendler K."/>
            <person name="Goodstein D."/>
            <person name="Gribskov M."/>
            <person name="Grimwood J."/>
            <person name="Groover A."/>
            <person name="Gunter L."/>
            <person name="Hamberger B."/>
            <person name="Heinze B."/>
            <person name="Helariutta Y."/>
            <person name="Henrissat B."/>
            <person name="Holligan D."/>
            <person name="Holt R."/>
            <person name="Huang W."/>
            <person name="Islam-Faridi N."/>
            <person name="Jones S."/>
            <person name="Jones-Rhoades M."/>
            <person name="Jorgensen R."/>
            <person name="Joshi C."/>
            <person name="Kangasjarvi J."/>
            <person name="Karlsson J."/>
            <person name="Kelleher C."/>
            <person name="Kirkpatrick R."/>
            <person name="Kirst M."/>
            <person name="Kohler A."/>
            <person name="Kalluri U."/>
            <person name="Larimer F."/>
            <person name="Leebens-Mack J."/>
            <person name="Leple J.C."/>
            <person name="Locascio P."/>
            <person name="Lou Y."/>
            <person name="Lucas S."/>
            <person name="Martin F."/>
            <person name="Montanini B."/>
            <person name="Napoli C."/>
            <person name="Nelson D.R."/>
            <person name="Nelson C."/>
            <person name="Nieminen K."/>
            <person name="Nilsson O."/>
            <person name="Pereda V."/>
            <person name="Peter G."/>
            <person name="Philippe R."/>
            <person name="Pilate G."/>
            <person name="Poliakov A."/>
            <person name="Razumovskaya J."/>
            <person name="Richardson P."/>
            <person name="Rinaldi C."/>
            <person name="Ritland K."/>
            <person name="Rouze P."/>
            <person name="Ryaboy D."/>
            <person name="Schmutz J."/>
            <person name="Schrader J."/>
            <person name="Segerman B."/>
            <person name="Shin H."/>
            <person name="Siddiqui A."/>
            <person name="Sterky F."/>
            <person name="Terry A."/>
            <person name="Tsai C.J."/>
            <person name="Uberbacher E."/>
            <person name="Unneberg P."/>
            <person name="Vahala J."/>
            <person name="Wall K."/>
            <person name="Wessler S."/>
            <person name="Yang G."/>
            <person name="Yin T."/>
            <person name="Douglas C."/>
            <person name="Marra M."/>
            <person name="Sandberg G."/>
            <person name="Van de Peer Y."/>
            <person name="Rokhsar D."/>
        </authorList>
    </citation>
    <scope>NUCLEOTIDE SEQUENCE [LARGE SCALE GENOMIC DNA]</scope>
    <source>
        <strain evidence="3">cv. Nisqually</strain>
    </source>
</reference>
<dbReference type="AlphaFoldDB" id="B9IQS2"/>
<dbReference type="HOGENOM" id="CLU_2390166_0_0_1"/>
<dbReference type="GO" id="GO:0019216">
    <property type="term" value="P:regulation of lipid metabolic process"/>
    <property type="evidence" value="ECO:0000318"/>
    <property type="project" value="GO_Central"/>
</dbReference>
<feature type="region of interest" description="Disordered" evidence="1">
    <location>
        <begin position="70"/>
        <end position="94"/>
    </location>
</feature>
<protein>
    <submittedName>
        <fullName evidence="2">Uncharacterized protein</fullName>
    </submittedName>
</protein>
<organism evidence="2 3">
    <name type="scientific">Populus trichocarpa</name>
    <name type="common">Western balsam poplar</name>
    <name type="synonym">Populus balsamifera subsp. trichocarpa</name>
    <dbReference type="NCBI Taxonomy" id="3694"/>
    <lineage>
        <taxon>Eukaryota</taxon>
        <taxon>Viridiplantae</taxon>
        <taxon>Streptophyta</taxon>
        <taxon>Embryophyta</taxon>
        <taxon>Tracheophyta</taxon>
        <taxon>Spermatophyta</taxon>
        <taxon>Magnoliopsida</taxon>
        <taxon>eudicotyledons</taxon>
        <taxon>Gunneridae</taxon>
        <taxon>Pentapetalae</taxon>
        <taxon>rosids</taxon>
        <taxon>fabids</taxon>
        <taxon>Malpighiales</taxon>
        <taxon>Salicaceae</taxon>
        <taxon>Saliceae</taxon>
        <taxon>Populus</taxon>
    </lineage>
</organism>
<dbReference type="InParanoid" id="B9IQS2"/>
<gene>
    <name evidence="2" type="ORF">POPTR_019G092900</name>
</gene>
<dbReference type="Proteomes" id="UP000006729">
    <property type="component" value="Chromosome 19"/>
</dbReference>
<evidence type="ECO:0000313" key="2">
    <source>
        <dbReference type="EMBL" id="PNS91283.1"/>
    </source>
</evidence>
<proteinExistence type="predicted"/>
<keyword evidence="3" id="KW-1185">Reference proteome</keyword>
<dbReference type="EMBL" id="CM009308">
    <property type="protein sequence ID" value="PNS91283.1"/>
    <property type="molecule type" value="Genomic_DNA"/>
</dbReference>
<evidence type="ECO:0000256" key="1">
    <source>
        <dbReference type="SAM" id="MobiDB-lite"/>
    </source>
</evidence>
<dbReference type="STRING" id="3694.B9IQS2"/>
<name>B9IQS2_POPTR</name>